<evidence type="ECO:0000256" key="2">
    <source>
        <dbReference type="ARBA" id="ARBA00022741"/>
    </source>
</evidence>
<dbReference type="Pfam" id="PF00158">
    <property type="entry name" value="Sigma54_activat"/>
    <property type="match status" value="1"/>
</dbReference>
<keyword evidence="1 7" id="KW-0597">Phosphoprotein</keyword>
<keyword evidence="2" id="KW-0547">Nucleotide-binding</keyword>
<organism evidence="10 11">
    <name type="scientific">Ignavibacterium album (strain DSM 19864 / JCM 16511 / NBRC 101810 / Mat9-16)</name>
    <dbReference type="NCBI Taxonomy" id="945713"/>
    <lineage>
        <taxon>Bacteria</taxon>
        <taxon>Pseudomonadati</taxon>
        <taxon>Ignavibacteriota</taxon>
        <taxon>Ignavibacteria</taxon>
        <taxon>Ignavibacteriales</taxon>
        <taxon>Ignavibacteriaceae</taxon>
        <taxon>Ignavibacterium</taxon>
    </lineage>
</organism>
<dbReference type="InterPro" id="IPR003593">
    <property type="entry name" value="AAA+_ATPase"/>
</dbReference>
<dbReference type="Pfam" id="PF25601">
    <property type="entry name" value="AAA_lid_14"/>
    <property type="match status" value="1"/>
</dbReference>
<dbReference type="STRING" id="945713.IALB_2819"/>
<dbReference type="Gene3D" id="1.10.8.60">
    <property type="match status" value="1"/>
</dbReference>
<evidence type="ECO:0000259" key="9">
    <source>
        <dbReference type="PROSITE" id="PS50110"/>
    </source>
</evidence>
<dbReference type="InterPro" id="IPR001789">
    <property type="entry name" value="Sig_transdc_resp-reg_receiver"/>
</dbReference>
<dbReference type="PANTHER" id="PTHR32071:SF57">
    <property type="entry name" value="C4-DICARBOXYLATE TRANSPORT TRANSCRIPTIONAL REGULATORY PROTEIN DCTD"/>
    <property type="match status" value="1"/>
</dbReference>
<evidence type="ECO:0000259" key="8">
    <source>
        <dbReference type="PROSITE" id="PS50045"/>
    </source>
</evidence>
<dbReference type="GO" id="GO:0005524">
    <property type="term" value="F:ATP binding"/>
    <property type="evidence" value="ECO:0007669"/>
    <property type="project" value="UniProtKB-KW"/>
</dbReference>
<reference evidence="10 11" key="1">
    <citation type="journal article" date="2012" name="Front. Microbiol.">
        <title>Complete genome of Ignavibacterium album, a metabolically versatile, flagellated, facultative anaerobe from the phylum Chlorobi.</title>
        <authorList>
            <person name="Liu Z."/>
            <person name="Frigaard N.-U."/>
            <person name="Vogl K."/>
            <person name="Iino T."/>
            <person name="Ohkuma M."/>
            <person name="Overmann J."/>
            <person name="Bryant D.A."/>
        </authorList>
    </citation>
    <scope>NUCLEOTIDE SEQUENCE [LARGE SCALE GENOMIC DNA]</scope>
    <source>
        <strain evidence="11">DSM 19864 / JCM 16511 / NBRC 101810 / Mat9-16</strain>
    </source>
</reference>
<dbReference type="Gene3D" id="1.10.10.60">
    <property type="entry name" value="Homeodomain-like"/>
    <property type="match status" value="1"/>
</dbReference>
<dbReference type="SMART" id="SM00382">
    <property type="entry name" value="AAA"/>
    <property type="match status" value="1"/>
</dbReference>
<dbReference type="PANTHER" id="PTHR32071">
    <property type="entry name" value="TRANSCRIPTIONAL REGULATORY PROTEIN"/>
    <property type="match status" value="1"/>
</dbReference>
<keyword evidence="4" id="KW-0902">Two-component regulatory system</keyword>
<evidence type="ECO:0000256" key="5">
    <source>
        <dbReference type="ARBA" id="ARBA00023015"/>
    </source>
</evidence>
<gene>
    <name evidence="10" type="ordered locus">IALB_2819</name>
</gene>
<dbReference type="CDD" id="cd00009">
    <property type="entry name" value="AAA"/>
    <property type="match status" value="1"/>
</dbReference>
<dbReference type="PROSITE" id="PS00675">
    <property type="entry name" value="SIGMA54_INTERACT_1"/>
    <property type="match status" value="1"/>
</dbReference>
<dbReference type="SMART" id="SM00448">
    <property type="entry name" value="REC"/>
    <property type="match status" value="1"/>
</dbReference>
<dbReference type="InterPro" id="IPR011006">
    <property type="entry name" value="CheY-like_superfamily"/>
</dbReference>
<dbReference type="SUPFAM" id="SSF52172">
    <property type="entry name" value="CheY-like"/>
    <property type="match status" value="1"/>
</dbReference>
<dbReference type="KEGG" id="ial:IALB_2819"/>
<dbReference type="GO" id="GO:0043565">
    <property type="term" value="F:sequence-specific DNA binding"/>
    <property type="evidence" value="ECO:0007669"/>
    <property type="project" value="InterPro"/>
</dbReference>
<dbReference type="InterPro" id="IPR027417">
    <property type="entry name" value="P-loop_NTPase"/>
</dbReference>
<dbReference type="InterPro" id="IPR058031">
    <property type="entry name" value="AAA_lid_NorR"/>
</dbReference>
<evidence type="ECO:0000256" key="1">
    <source>
        <dbReference type="ARBA" id="ARBA00022553"/>
    </source>
</evidence>
<dbReference type="eggNOG" id="COG2204">
    <property type="taxonomic scope" value="Bacteria"/>
</dbReference>
<evidence type="ECO:0000313" key="10">
    <source>
        <dbReference type="EMBL" id="AFH50522.1"/>
    </source>
</evidence>
<keyword evidence="6" id="KW-0804">Transcription</keyword>
<dbReference type="PRINTS" id="PR01590">
    <property type="entry name" value="HTHFIS"/>
</dbReference>
<dbReference type="Proteomes" id="UP000007394">
    <property type="component" value="Chromosome"/>
</dbReference>
<dbReference type="SUPFAM" id="SSF52540">
    <property type="entry name" value="P-loop containing nucleoside triphosphate hydrolases"/>
    <property type="match status" value="1"/>
</dbReference>
<dbReference type="InterPro" id="IPR009057">
    <property type="entry name" value="Homeodomain-like_sf"/>
</dbReference>
<evidence type="ECO:0000313" key="11">
    <source>
        <dbReference type="Proteomes" id="UP000007394"/>
    </source>
</evidence>
<name>I0ANG5_IGNAJ</name>
<keyword evidence="5" id="KW-0805">Transcription regulation</keyword>
<dbReference type="InterPro" id="IPR002078">
    <property type="entry name" value="Sigma_54_int"/>
</dbReference>
<dbReference type="HOGENOM" id="CLU_000445_0_6_10"/>
<evidence type="ECO:0000256" key="3">
    <source>
        <dbReference type="ARBA" id="ARBA00022840"/>
    </source>
</evidence>
<dbReference type="InterPro" id="IPR025662">
    <property type="entry name" value="Sigma_54_int_dom_ATP-bd_1"/>
</dbReference>
<dbReference type="PROSITE" id="PS50110">
    <property type="entry name" value="RESPONSE_REGULATORY"/>
    <property type="match status" value="1"/>
</dbReference>
<feature type="domain" description="Sigma-54 factor interaction" evidence="8">
    <location>
        <begin position="144"/>
        <end position="370"/>
    </location>
</feature>
<dbReference type="Pfam" id="PF02954">
    <property type="entry name" value="HTH_8"/>
    <property type="match status" value="1"/>
</dbReference>
<dbReference type="FunFam" id="3.40.50.2300:FF:000018">
    <property type="entry name" value="DNA-binding transcriptional regulator NtrC"/>
    <property type="match status" value="1"/>
</dbReference>
<dbReference type="Gene3D" id="3.40.50.300">
    <property type="entry name" value="P-loop containing nucleotide triphosphate hydrolases"/>
    <property type="match status" value="1"/>
</dbReference>
<dbReference type="InterPro" id="IPR025944">
    <property type="entry name" value="Sigma_54_int_dom_CS"/>
</dbReference>
<sequence>MKKLNICIVEDEEILRVSLKDDLLDAGYIVTDFENPIKAIEHFKKKNCDVIISDIRLPEMNGLELLSKIKSFNPNVFVIMMTAFGSVETAVEAMKKGAFDYLTKPFDKEELLLIIDRIKELKTLQSKNLDYQNYFQDQFNFDAFIGNSQYVNELKETLKIISQTNSTVLITGETGTGKELIANLIHYNSPRKEKPLVKVSCGILSKEVIESELFGHEKGAFTGADKLRIGRFEKADQGTIYLDDIDDVPLETQVKLLRVLQEQEIERVGSSEPIKIDVRVIASTKADLSKLIKEGKFREDLYYRLNVLPIHLKSLRERKDDIIPLFNYFLNQFAYQKNYEVEDAVYEVLRNYDWPGNVRELKNITERLSILCYDCKIKTSRLPQELLSNKVNIESIVTDENKSLNEILEEVEKSLIQKALLKTGNNKAKAAELLGLPPSTLKSKIEKYGIT</sequence>
<proteinExistence type="predicted"/>
<protein>
    <submittedName>
        <fullName evidence="10">Response regulator</fullName>
    </submittedName>
</protein>
<dbReference type="EMBL" id="CP003418">
    <property type="protein sequence ID" value="AFH50522.1"/>
    <property type="molecule type" value="Genomic_DNA"/>
</dbReference>
<keyword evidence="3" id="KW-0067">ATP-binding</keyword>
<dbReference type="OrthoDB" id="9810703at2"/>
<dbReference type="InterPro" id="IPR002197">
    <property type="entry name" value="HTH_Fis"/>
</dbReference>
<feature type="domain" description="Response regulatory" evidence="9">
    <location>
        <begin position="5"/>
        <end position="119"/>
    </location>
</feature>
<dbReference type="GO" id="GO:0006355">
    <property type="term" value="P:regulation of DNA-templated transcription"/>
    <property type="evidence" value="ECO:0007669"/>
    <property type="project" value="InterPro"/>
</dbReference>
<dbReference type="PROSITE" id="PS50045">
    <property type="entry name" value="SIGMA54_INTERACT_4"/>
    <property type="match status" value="1"/>
</dbReference>
<dbReference type="PROSITE" id="PS00688">
    <property type="entry name" value="SIGMA54_INTERACT_3"/>
    <property type="match status" value="1"/>
</dbReference>
<dbReference type="RefSeq" id="WP_014561661.1">
    <property type="nucleotide sequence ID" value="NC_017464.1"/>
</dbReference>
<evidence type="ECO:0000256" key="6">
    <source>
        <dbReference type="ARBA" id="ARBA00023163"/>
    </source>
</evidence>
<dbReference type="GO" id="GO:0000160">
    <property type="term" value="P:phosphorelay signal transduction system"/>
    <property type="evidence" value="ECO:0007669"/>
    <property type="project" value="UniProtKB-KW"/>
</dbReference>
<dbReference type="FunFam" id="3.40.50.300:FF:000006">
    <property type="entry name" value="DNA-binding transcriptional regulator NtrC"/>
    <property type="match status" value="1"/>
</dbReference>
<dbReference type="Gene3D" id="3.40.50.2300">
    <property type="match status" value="1"/>
</dbReference>
<dbReference type="SUPFAM" id="SSF46689">
    <property type="entry name" value="Homeodomain-like"/>
    <property type="match status" value="1"/>
</dbReference>
<dbReference type="AlphaFoldDB" id="I0ANG5"/>
<evidence type="ECO:0000256" key="7">
    <source>
        <dbReference type="PROSITE-ProRule" id="PRU00169"/>
    </source>
</evidence>
<dbReference type="Pfam" id="PF00072">
    <property type="entry name" value="Response_reg"/>
    <property type="match status" value="1"/>
</dbReference>
<evidence type="ECO:0000256" key="4">
    <source>
        <dbReference type="ARBA" id="ARBA00023012"/>
    </source>
</evidence>
<keyword evidence="11" id="KW-1185">Reference proteome</keyword>
<feature type="modified residue" description="4-aspartylphosphate" evidence="7">
    <location>
        <position position="54"/>
    </location>
</feature>
<accession>I0ANG5</accession>